<dbReference type="SMART" id="SM00563">
    <property type="entry name" value="PlsC"/>
    <property type="match status" value="1"/>
</dbReference>
<sequence>MFTMLVMISDWFLNYIQNFFKQNISNQSDSNVVNGNNNNLISTNSSSQTSYENIISLTFYYAWHVITRKIDHNYPDVRKNVLKSESVTRAIEHVSCDQYMKIQTTKHPEQQQQQNIRHKDVKDQNDYKQCIRENRRRAYDLFEELSSCISSSLLRIAGWILYRLLSRMFNSVQFSKAQIEQIRQRQKIFNNHKKQQQQQQQTELPILYLPLHRSYLDCILITFILSMNGLSPPLIAISEHFSIPFFRNLIRGLGAFFIRKKSNKNNIKRSMKNNATIDHQHDDNDNDPIHEAILRSYIIENLRQGNSLEFFLEDSRTSTGKVLMPNLHLLSIVLDALAEGSVQQVCIVPVSISYEKSIEGANLVVREQMELQPQRSSNSSSSAPSFITTMMKIWSILRSNYGTVRVDFGKPFILDEYINQCMAQQQIQRQLQIEQKMIMKTNDIADTNVVTNDSDNTESNFPIPQTIDYGVTMADCVACPPSFDRITHCKKNNKLSLSATKLMKKIDITNDNGIDENSKSDEEMQHRYRCCDSLAKHVLYDAYRDSSLMSTHLVSFLLLNKYRSKGTTIDQLSLDMDWLRQIICRDKQQNLSIAGDSHLLIKQAIQLLRQEELIQTEKVRLKWSLWNKYYHHSYGGNNIVRNSYRQRNQWNNDDNDYDYDNDYGGGGDAKSDSRLEIIYLKPSNKLQPLLHLQHYSNYCSSLFIFESVLAISLHSFVQQTEISSLIYDPSTFVSNLSINKREFFQRCRTICSLLQNEFIFIKSCQSLDQMLAKTFIDSFCKRDIFILNPNKPTEPYVQTYWFVADRIANHYQNSDSTESTTKLMNDSKCINHQQQHSNVKNHNNKPIIMENDIINIDEKIFLKMLISSG</sequence>
<keyword evidence="4" id="KW-0472">Membrane</keyword>
<comment type="caution">
    <text evidence="7">The sequence shown here is derived from an EMBL/GenBank/DDBJ whole genome shotgun (WGS) entry which is preliminary data.</text>
</comment>
<dbReference type="InterPro" id="IPR045520">
    <property type="entry name" value="GPAT/DHAPAT_C"/>
</dbReference>
<comment type="subcellular location">
    <subcellularLocation>
        <location evidence="1">Membrane</location>
    </subcellularLocation>
</comment>
<organism evidence="7">
    <name type="scientific">Dermatophagoides farinae</name>
    <name type="common">American house dust mite</name>
    <dbReference type="NCBI Taxonomy" id="6954"/>
    <lineage>
        <taxon>Eukaryota</taxon>
        <taxon>Metazoa</taxon>
        <taxon>Ecdysozoa</taxon>
        <taxon>Arthropoda</taxon>
        <taxon>Chelicerata</taxon>
        <taxon>Arachnida</taxon>
        <taxon>Acari</taxon>
        <taxon>Acariformes</taxon>
        <taxon>Sarcoptiformes</taxon>
        <taxon>Astigmata</taxon>
        <taxon>Psoroptidia</taxon>
        <taxon>Analgoidea</taxon>
        <taxon>Pyroglyphidae</taxon>
        <taxon>Dermatophagoidinae</taxon>
        <taxon>Dermatophagoides</taxon>
    </lineage>
</organism>
<dbReference type="AlphaFoldDB" id="A0A9D4NVD2"/>
<feature type="domain" description="Phospholipid/glycerol acyltransferase" evidence="6">
    <location>
        <begin position="206"/>
        <end position="355"/>
    </location>
</feature>
<evidence type="ECO:0000313" key="7">
    <source>
        <dbReference type="EMBL" id="KAH7639018.1"/>
    </source>
</evidence>
<evidence type="ECO:0000256" key="3">
    <source>
        <dbReference type="ARBA" id="ARBA00022679"/>
    </source>
</evidence>
<dbReference type="Proteomes" id="UP000828236">
    <property type="component" value="Unassembled WGS sequence"/>
</dbReference>
<dbReference type="EMBL" id="SDOV01000007">
    <property type="protein sequence ID" value="KAH7639018.1"/>
    <property type="molecule type" value="Genomic_DNA"/>
</dbReference>
<dbReference type="SUPFAM" id="SSF69593">
    <property type="entry name" value="Glycerol-3-phosphate (1)-acyltransferase"/>
    <property type="match status" value="1"/>
</dbReference>
<dbReference type="InterPro" id="IPR002123">
    <property type="entry name" value="Plipid/glycerol_acylTrfase"/>
</dbReference>
<dbReference type="PANTHER" id="PTHR12563">
    <property type="entry name" value="GLYCEROL-3-PHOSPHATE ACYLTRANSFERASE"/>
    <property type="match status" value="1"/>
</dbReference>
<dbReference type="Pfam" id="PF19277">
    <property type="entry name" value="GPAT_C"/>
    <property type="match status" value="3"/>
</dbReference>
<name>A0A9D4NVD2_DERFA</name>
<dbReference type="InterPro" id="IPR041728">
    <property type="entry name" value="GPAT/DHAPAT_LPLAT"/>
</dbReference>
<dbReference type="GO" id="GO:0019432">
    <property type="term" value="P:triglyceride biosynthetic process"/>
    <property type="evidence" value="ECO:0007669"/>
    <property type="project" value="TreeGrafter"/>
</dbReference>
<comment type="similarity">
    <text evidence="2">Belongs to the GPAT/DAPAT family.</text>
</comment>
<proteinExistence type="inferred from homology"/>
<dbReference type="GO" id="GO:0006631">
    <property type="term" value="P:fatty acid metabolic process"/>
    <property type="evidence" value="ECO:0007669"/>
    <property type="project" value="TreeGrafter"/>
</dbReference>
<dbReference type="CDD" id="cd07993">
    <property type="entry name" value="LPLAT_DHAPAT-like"/>
    <property type="match status" value="1"/>
</dbReference>
<evidence type="ECO:0000256" key="1">
    <source>
        <dbReference type="ARBA" id="ARBA00004370"/>
    </source>
</evidence>
<dbReference type="GO" id="GO:0031966">
    <property type="term" value="C:mitochondrial membrane"/>
    <property type="evidence" value="ECO:0007669"/>
    <property type="project" value="TreeGrafter"/>
</dbReference>
<gene>
    <name evidence="7" type="ORF">HUG17_3051</name>
</gene>
<evidence type="ECO:0000256" key="4">
    <source>
        <dbReference type="ARBA" id="ARBA00023136"/>
    </source>
</evidence>
<keyword evidence="5 7" id="KW-0012">Acyltransferase</keyword>
<dbReference type="InterPro" id="IPR022284">
    <property type="entry name" value="GPAT/DHAPAT"/>
</dbReference>
<dbReference type="PANTHER" id="PTHR12563:SF23">
    <property type="entry name" value="BCDNA.GH07066"/>
    <property type="match status" value="1"/>
</dbReference>
<evidence type="ECO:0000259" key="6">
    <source>
        <dbReference type="SMART" id="SM00563"/>
    </source>
</evidence>
<dbReference type="Pfam" id="PF01553">
    <property type="entry name" value="Acyltransferase"/>
    <property type="match status" value="1"/>
</dbReference>
<accession>A0A9D4NVD2</accession>
<protein>
    <submittedName>
        <fullName evidence="7">Glycerol-3-phosphate acyltransferase-like protein</fullName>
    </submittedName>
</protein>
<reference evidence="7" key="1">
    <citation type="submission" date="2020-06" db="EMBL/GenBank/DDBJ databases">
        <authorList>
            <person name="Ji K."/>
            <person name="Li J."/>
        </authorList>
    </citation>
    <scope>NUCLEOTIDE SEQUENCE</scope>
    <source>
        <strain evidence="7">JKM2019</strain>
        <tissue evidence="7">Whole body</tissue>
    </source>
</reference>
<reference evidence="7" key="2">
    <citation type="journal article" date="2021" name="World Allergy Organ. J.">
        <title>Chromosome-level assembly of Dermatophagoides farinae genome and transcriptome reveals two novel allergens Der f 37 and Der f 39.</title>
        <authorList>
            <person name="Chen J."/>
            <person name="Cai Z."/>
            <person name="Fan D."/>
            <person name="Hu J."/>
            <person name="Hou Y."/>
            <person name="He Y."/>
            <person name="Zhang Z."/>
            <person name="Zhao Z."/>
            <person name="Gao P."/>
            <person name="Hu W."/>
            <person name="Sun J."/>
            <person name="Li J."/>
            <person name="Ji K."/>
        </authorList>
    </citation>
    <scope>NUCLEOTIDE SEQUENCE</scope>
    <source>
        <strain evidence="7">JKM2019</strain>
    </source>
</reference>
<dbReference type="GO" id="GO:0004366">
    <property type="term" value="F:glycerol-3-phosphate O-acyltransferase activity"/>
    <property type="evidence" value="ECO:0007669"/>
    <property type="project" value="TreeGrafter"/>
</dbReference>
<keyword evidence="3" id="KW-0808">Transferase</keyword>
<evidence type="ECO:0000256" key="5">
    <source>
        <dbReference type="ARBA" id="ARBA00023315"/>
    </source>
</evidence>
<evidence type="ECO:0000256" key="2">
    <source>
        <dbReference type="ARBA" id="ARBA00007937"/>
    </source>
</evidence>
<dbReference type="GO" id="GO:0006072">
    <property type="term" value="P:glycerol-3-phosphate metabolic process"/>
    <property type="evidence" value="ECO:0007669"/>
    <property type="project" value="TreeGrafter"/>
</dbReference>
<dbReference type="GO" id="GO:0008654">
    <property type="term" value="P:phospholipid biosynthetic process"/>
    <property type="evidence" value="ECO:0007669"/>
    <property type="project" value="TreeGrafter"/>
</dbReference>